<organism evidence="2 3">
    <name type="scientific">Prunus yedoensis var. nudiflora</name>
    <dbReference type="NCBI Taxonomy" id="2094558"/>
    <lineage>
        <taxon>Eukaryota</taxon>
        <taxon>Viridiplantae</taxon>
        <taxon>Streptophyta</taxon>
        <taxon>Embryophyta</taxon>
        <taxon>Tracheophyta</taxon>
        <taxon>Spermatophyta</taxon>
        <taxon>Magnoliopsida</taxon>
        <taxon>eudicotyledons</taxon>
        <taxon>Gunneridae</taxon>
        <taxon>Pentapetalae</taxon>
        <taxon>rosids</taxon>
        <taxon>fabids</taxon>
        <taxon>Rosales</taxon>
        <taxon>Rosaceae</taxon>
        <taxon>Amygdaloideae</taxon>
        <taxon>Amygdaleae</taxon>
        <taxon>Prunus</taxon>
    </lineage>
</organism>
<dbReference type="AlphaFoldDB" id="A0A314XST0"/>
<name>A0A314XST0_PRUYE</name>
<dbReference type="Proteomes" id="UP000250321">
    <property type="component" value="Unassembled WGS sequence"/>
</dbReference>
<evidence type="ECO:0000256" key="1">
    <source>
        <dbReference type="ARBA" id="ARBA00037947"/>
    </source>
</evidence>
<dbReference type="GO" id="GO:0016477">
    <property type="term" value="P:cell migration"/>
    <property type="evidence" value="ECO:0007669"/>
    <property type="project" value="TreeGrafter"/>
</dbReference>
<protein>
    <submittedName>
        <fullName evidence="2">Protein NAP1</fullName>
    </submittedName>
</protein>
<dbReference type="GO" id="GO:0030866">
    <property type="term" value="P:cortical actin cytoskeleton organization"/>
    <property type="evidence" value="ECO:0007669"/>
    <property type="project" value="TreeGrafter"/>
</dbReference>
<dbReference type="GO" id="GO:0031209">
    <property type="term" value="C:SCAR complex"/>
    <property type="evidence" value="ECO:0007669"/>
    <property type="project" value="TreeGrafter"/>
</dbReference>
<reference evidence="2 3" key="1">
    <citation type="submission" date="2018-02" db="EMBL/GenBank/DDBJ databases">
        <title>Draft genome of wild Prunus yedoensis var. nudiflora.</title>
        <authorList>
            <person name="Baek S."/>
            <person name="Kim J.-H."/>
            <person name="Choi K."/>
            <person name="Kim G.-B."/>
            <person name="Cho A."/>
            <person name="Jang H."/>
            <person name="Shin C.-H."/>
            <person name="Yu H.-J."/>
            <person name="Mun J.-H."/>
        </authorList>
    </citation>
    <scope>NUCLEOTIDE SEQUENCE [LARGE SCALE GENOMIC DNA]</scope>
    <source>
        <strain evidence="3">cv. Jeju island</strain>
        <tissue evidence="2">Leaf</tissue>
    </source>
</reference>
<evidence type="ECO:0000313" key="2">
    <source>
        <dbReference type="EMBL" id="PQP94373.1"/>
    </source>
</evidence>
<dbReference type="EMBL" id="PJQY01002349">
    <property type="protein sequence ID" value="PQP94373.1"/>
    <property type="molecule type" value="Genomic_DNA"/>
</dbReference>
<comment type="similarity">
    <text evidence="1">Belongs to the HEM-1/HEM-2 family.</text>
</comment>
<dbReference type="STRING" id="2094558.A0A314XST0"/>
<dbReference type="GO" id="GO:0000902">
    <property type="term" value="P:cell morphogenesis"/>
    <property type="evidence" value="ECO:0007669"/>
    <property type="project" value="TreeGrafter"/>
</dbReference>
<keyword evidence="3" id="KW-1185">Reference proteome</keyword>
<evidence type="ECO:0000313" key="3">
    <source>
        <dbReference type="Proteomes" id="UP000250321"/>
    </source>
</evidence>
<accession>A0A314XST0</accession>
<dbReference type="PANTHER" id="PTHR12093:SF10">
    <property type="entry name" value="MEMBRANE-ASSOCIATED PROTEIN HEM"/>
    <property type="match status" value="1"/>
</dbReference>
<proteinExistence type="inferred from homology"/>
<comment type="caution">
    <text evidence="2">The sequence shown here is derived from an EMBL/GenBank/DDBJ whole genome shotgun (WGS) entry which is preliminary data.</text>
</comment>
<dbReference type="OrthoDB" id="10409414at2759"/>
<dbReference type="InterPro" id="IPR019137">
    <property type="entry name" value="Nck-associated_protein-1"/>
</dbReference>
<dbReference type="GO" id="GO:0030031">
    <property type="term" value="P:cell projection assembly"/>
    <property type="evidence" value="ECO:0007669"/>
    <property type="project" value="TreeGrafter"/>
</dbReference>
<dbReference type="PANTHER" id="PTHR12093">
    <property type="entry name" value="NCK-ASSOCIATED PROTEIN 1"/>
    <property type="match status" value="1"/>
</dbReference>
<sequence>MVLFFTDQASLLAPNIQMVFSTLAFAQCEVIWYFQHVGIASSKSKTTRIVLVDIDPSDPTIGFLSDGMDHLCCLVRKYIAG</sequence>
<dbReference type="Pfam" id="PF09735">
    <property type="entry name" value="Nckap1"/>
    <property type="match status" value="1"/>
</dbReference>
<gene>
    <name evidence="2" type="ORF">Pyn_26655</name>
</gene>